<feature type="compositionally biased region" description="Polar residues" evidence="6">
    <location>
        <begin position="669"/>
        <end position="678"/>
    </location>
</feature>
<evidence type="ECO:0000256" key="4">
    <source>
        <dbReference type="ARBA" id="ARBA00022989"/>
    </source>
</evidence>
<dbReference type="SUPFAM" id="SSF47473">
    <property type="entry name" value="EF-hand"/>
    <property type="match status" value="1"/>
</dbReference>
<dbReference type="OrthoDB" id="544685at2759"/>
<feature type="compositionally biased region" description="Basic and acidic residues" evidence="6">
    <location>
        <begin position="189"/>
        <end position="205"/>
    </location>
</feature>
<dbReference type="InterPro" id="IPR023408">
    <property type="entry name" value="MscS_beta-dom_sf"/>
</dbReference>
<dbReference type="InterPro" id="IPR002048">
    <property type="entry name" value="EF_hand_dom"/>
</dbReference>
<feature type="compositionally biased region" description="Acidic residues" evidence="6">
    <location>
        <begin position="279"/>
        <end position="289"/>
    </location>
</feature>
<keyword evidence="3" id="KW-0106">Calcium</keyword>
<feature type="compositionally biased region" description="Basic residues" evidence="6">
    <location>
        <begin position="1112"/>
        <end position="1126"/>
    </location>
</feature>
<feature type="compositionally biased region" description="Polar residues" evidence="6">
    <location>
        <begin position="1051"/>
        <end position="1066"/>
    </location>
</feature>
<evidence type="ECO:0000256" key="3">
    <source>
        <dbReference type="ARBA" id="ARBA00022837"/>
    </source>
</evidence>
<feature type="region of interest" description="Disordered" evidence="6">
    <location>
        <begin position="1051"/>
        <end position="1134"/>
    </location>
</feature>
<feature type="compositionally biased region" description="Basic and acidic residues" evidence="6">
    <location>
        <begin position="243"/>
        <end position="264"/>
    </location>
</feature>
<dbReference type="InterPro" id="IPR011992">
    <property type="entry name" value="EF-hand-dom_pair"/>
</dbReference>
<feature type="region of interest" description="Disordered" evidence="6">
    <location>
        <begin position="85"/>
        <end position="133"/>
    </location>
</feature>
<reference evidence="9 10" key="1">
    <citation type="journal article" date="2020" name="ISME J.">
        <title>Uncovering the hidden diversity of litter-decomposition mechanisms in mushroom-forming fungi.</title>
        <authorList>
            <person name="Floudas D."/>
            <person name="Bentzer J."/>
            <person name="Ahren D."/>
            <person name="Johansson T."/>
            <person name="Persson P."/>
            <person name="Tunlid A."/>
        </authorList>
    </citation>
    <scope>NUCLEOTIDE SEQUENCE [LARGE SCALE GENOMIC DNA]</scope>
    <source>
        <strain evidence="9 10">CBS 175.51</strain>
    </source>
</reference>
<keyword evidence="4 7" id="KW-1133">Transmembrane helix</keyword>
<evidence type="ECO:0000256" key="2">
    <source>
        <dbReference type="ARBA" id="ARBA00022692"/>
    </source>
</evidence>
<feature type="region of interest" description="Disordered" evidence="6">
    <location>
        <begin position="604"/>
        <end position="702"/>
    </location>
</feature>
<protein>
    <recommendedName>
        <fullName evidence="8">EF-hand domain-containing protein</fullName>
    </recommendedName>
</protein>
<feature type="compositionally biased region" description="Basic and acidic residues" evidence="6">
    <location>
        <begin position="607"/>
        <end position="627"/>
    </location>
</feature>
<dbReference type="InterPro" id="IPR058650">
    <property type="entry name" value="Msy1/2-like"/>
</dbReference>
<dbReference type="GO" id="GO:0016020">
    <property type="term" value="C:membrane"/>
    <property type="evidence" value="ECO:0007669"/>
    <property type="project" value="UniProtKB-SubCell"/>
</dbReference>
<dbReference type="GO" id="GO:0006874">
    <property type="term" value="P:intracellular calcium ion homeostasis"/>
    <property type="evidence" value="ECO:0007669"/>
    <property type="project" value="TreeGrafter"/>
</dbReference>
<dbReference type="Proteomes" id="UP000541558">
    <property type="component" value="Unassembled WGS sequence"/>
</dbReference>
<feature type="domain" description="EF-hand" evidence="8">
    <location>
        <begin position="771"/>
        <end position="806"/>
    </location>
</feature>
<feature type="transmembrane region" description="Helical" evidence="7">
    <location>
        <begin position="461"/>
        <end position="480"/>
    </location>
</feature>
<dbReference type="GO" id="GO:0005509">
    <property type="term" value="F:calcium ion binding"/>
    <property type="evidence" value="ECO:0007669"/>
    <property type="project" value="InterPro"/>
</dbReference>
<feature type="compositionally biased region" description="Polar residues" evidence="6">
    <location>
        <begin position="93"/>
        <end position="105"/>
    </location>
</feature>
<dbReference type="PANTHER" id="PTHR31323:SF1">
    <property type="entry name" value="MECHANOSENSITIVE ION CHANNEL PROTEIN"/>
    <property type="match status" value="1"/>
</dbReference>
<feature type="transmembrane region" description="Helical" evidence="7">
    <location>
        <begin position="423"/>
        <end position="441"/>
    </location>
</feature>
<evidence type="ECO:0000313" key="10">
    <source>
        <dbReference type="Proteomes" id="UP000541558"/>
    </source>
</evidence>
<dbReference type="EMBL" id="JAACJK010000109">
    <property type="protein sequence ID" value="KAF5333736.1"/>
    <property type="molecule type" value="Genomic_DNA"/>
</dbReference>
<evidence type="ECO:0000256" key="7">
    <source>
        <dbReference type="SAM" id="Phobius"/>
    </source>
</evidence>
<name>A0A8H5C314_9AGAR</name>
<dbReference type="InterPro" id="IPR010920">
    <property type="entry name" value="LSM_dom_sf"/>
</dbReference>
<feature type="compositionally biased region" description="Basic and acidic residues" evidence="6">
    <location>
        <begin position="679"/>
        <end position="688"/>
    </location>
</feature>
<dbReference type="Pfam" id="PF00924">
    <property type="entry name" value="MS_channel_2nd"/>
    <property type="match status" value="1"/>
</dbReference>
<evidence type="ECO:0000313" key="9">
    <source>
        <dbReference type="EMBL" id="KAF5333736.1"/>
    </source>
</evidence>
<keyword evidence="10" id="KW-1185">Reference proteome</keyword>
<dbReference type="Gene3D" id="2.30.30.60">
    <property type="match status" value="1"/>
</dbReference>
<accession>A0A8H5C314</accession>
<evidence type="ECO:0000256" key="5">
    <source>
        <dbReference type="ARBA" id="ARBA00023136"/>
    </source>
</evidence>
<proteinExistence type="predicted"/>
<feature type="transmembrane region" description="Helical" evidence="7">
    <location>
        <begin position="376"/>
        <end position="402"/>
    </location>
</feature>
<feature type="compositionally biased region" description="Low complexity" evidence="6">
    <location>
        <begin position="106"/>
        <end position="125"/>
    </location>
</feature>
<organism evidence="9 10">
    <name type="scientific">Ephemerocybe angulata</name>
    <dbReference type="NCBI Taxonomy" id="980116"/>
    <lineage>
        <taxon>Eukaryota</taxon>
        <taxon>Fungi</taxon>
        <taxon>Dikarya</taxon>
        <taxon>Basidiomycota</taxon>
        <taxon>Agaricomycotina</taxon>
        <taxon>Agaricomycetes</taxon>
        <taxon>Agaricomycetidae</taxon>
        <taxon>Agaricales</taxon>
        <taxon>Agaricineae</taxon>
        <taxon>Psathyrellaceae</taxon>
        <taxon>Ephemerocybe</taxon>
    </lineage>
</organism>
<feature type="compositionally biased region" description="Polar residues" evidence="6">
    <location>
        <begin position="10"/>
        <end position="24"/>
    </location>
</feature>
<dbReference type="InterPro" id="IPR018247">
    <property type="entry name" value="EF_Hand_1_Ca_BS"/>
</dbReference>
<dbReference type="AlphaFoldDB" id="A0A8H5C314"/>
<feature type="region of interest" description="Disordered" evidence="6">
    <location>
        <begin position="1"/>
        <end position="42"/>
    </location>
</feature>
<dbReference type="GO" id="GO:0005262">
    <property type="term" value="F:calcium channel activity"/>
    <property type="evidence" value="ECO:0007669"/>
    <property type="project" value="TreeGrafter"/>
</dbReference>
<keyword evidence="2 7" id="KW-0812">Transmembrane</keyword>
<feature type="transmembrane region" description="Helical" evidence="7">
    <location>
        <begin position="318"/>
        <end position="347"/>
    </location>
</feature>
<dbReference type="InterPro" id="IPR006685">
    <property type="entry name" value="MscS_channel_2nd"/>
</dbReference>
<evidence type="ECO:0000256" key="6">
    <source>
        <dbReference type="SAM" id="MobiDB-lite"/>
    </source>
</evidence>
<dbReference type="PROSITE" id="PS00018">
    <property type="entry name" value="EF_HAND_1"/>
    <property type="match status" value="1"/>
</dbReference>
<comment type="caution">
    <text evidence="9">The sequence shown here is derived from an EMBL/GenBank/DDBJ whole genome shotgun (WGS) entry which is preliminary data.</text>
</comment>
<dbReference type="Pfam" id="PF25886">
    <property type="entry name" value="Msy1"/>
    <property type="match status" value="1"/>
</dbReference>
<feature type="region of interest" description="Disordered" evidence="6">
    <location>
        <begin position="189"/>
        <end position="289"/>
    </location>
</feature>
<sequence length="1134" mass="127520">MEGEDHTRYLQVQSGERISRNVSPVRSHFSSESELEEEDNISLERRSQSLFRQPIASGHSLEFSAVDIDAMHADDAIEAGEGDLFRNDYAPSTRHTNSRNFDSAESTSSRRQGSRSSGGITAASKGGAGSAKEHFPQRYRFPSRQSSYQPLASTSHLALPLHEKPPPPNQDLDEDIDMPPIAVEPRIRDRDLADNTKAIPFREDGGETGTSEEDRPHGGLAHGPKRDAAHKMTVTMKSPTSTDFREVSPVRFHTRDDSDPHSDTGYRSGLSTPGGSDGEPSDDDYDWSGEEDLADQHAKFNEQMGQGQKQRTWGIKRIFNLLFSTLIGSTVLSGLLITPALIVHFFWYKVDPTEKRRYIDKNIQAWLFWVASNITISWFLAMMIDVVPLFVQYFLIATWGHVSEAVKTRLEMYGSVKDTAKPAFYAASCLASWVIIFTHIYRLHSQDSEVESAASYTDRLYQVILFFFFFTLIICIQKMLSHYIAWNFHQTAYKDRIDEVQSSLAVIEKLQKYRPRAHKRTGTGSRTPGGGFFLGGQPLSERDHYRKLNSALRSVATNPSRLSKSMVPEPETDEEYGETTLVGVGKKKKKRHVWLDFGTKQTTPSDEFLKDFHNSKEKTSPVDLKTDDEMEEIPLVSVRPPSIPPPVARPGSPARLSPSSPPHHRKTPSAVSFSSTRRGSLDRGERPVRPPHTRTSTGLSDVDAKVKQAANVIKKAVLHDARNLQGRHEDLLAWNVNSTLEAKRLAKSIFRRLKDGRRKFLVASDFYPAFPTKDEALDAFRLFDKDNNGDLSRAEIKIKLVKTYQERRFLSRSLKDVGEALGTLDRILLIFACIIIFFISLSIFGVEVGSSLTSMYSIGIAASFIFKSSASRAFDAIMFLFVTHPYDTGDRVFIGEENLVVKKVGLFATVFSRSDGTETYYFNSQLFTKFITNARRSDKTTENLTLQVAWKTPLTKLDALENYLNQWLSTEENRWFQPTTGVSLQNIVYQRYLTLTIGIPHNGNWQDWGLHNTRRTAFHAAVQYYSRQLGITGFEAPMPIVFNETEALSASQSDGLAQDGQTTLAPPSTPFAGDEPTPEEEDPQQKDDDLAAAQKVKASLGFLPPVDYRSKNMARARKSRRSRKHNLGAMNAEC</sequence>
<dbReference type="PANTHER" id="PTHR31323">
    <property type="entry name" value="MECHANOSENSITIVE ION CHANNEL PROTEIN MSY2"/>
    <property type="match status" value="1"/>
</dbReference>
<comment type="subcellular location">
    <subcellularLocation>
        <location evidence="1">Membrane</location>
    </subcellularLocation>
</comment>
<dbReference type="SUPFAM" id="SSF50182">
    <property type="entry name" value="Sm-like ribonucleoproteins"/>
    <property type="match status" value="1"/>
</dbReference>
<feature type="transmembrane region" description="Helical" evidence="7">
    <location>
        <begin position="827"/>
        <end position="846"/>
    </location>
</feature>
<dbReference type="PROSITE" id="PS50222">
    <property type="entry name" value="EF_HAND_2"/>
    <property type="match status" value="1"/>
</dbReference>
<gene>
    <name evidence="9" type="ORF">D9611_002355</name>
</gene>
<evidence type="ECO:0000256" key="1">
    <source>
        <dbReference type="ARBA" id="ARBA00004370"/>
    </source>
</evidence>
<keyword evidence="5 7" id="KW-0472">Membrane</keyword>
<evidence type="ECO:0000259" key="8">
    <source>
        <dbReference type="PROSITE" id="PS50222"/>
    </source>
</evidence>